<evidence type="ECO:0000256" key="7">
    <source>
        <dbReference type="SAM" id="Phobius"/>
    </source>
</evidence>
<evidence type="ECO:0000256" key="3">
    <source>
        <dbReference type="ARBA" id="ARBA00022692"/>
    </source>
</evidence>
<keyword evidence="10" id="KW-1185">Reference proteome</keyword>
<evidence type="ECO:0000256" key="4">
    <source>
        <dbReference type="ARBA" id="ARBA00022989"/>
    </source>
</evidence>
<comment type="caution">
    <text evidence="9">The sequence shown here is derived from an EMBL/GenBank/DDBJ whole genome shotgun (WGS) entry which is preliminary data.</text>
</comment>
<dbReference type="PROSITE" id="PS50850">
    <property type="entry name" value="MFS"/>
    <property type="match status" value="1"/>
</dbReference>
<gene>
    <name evidence="9" type="ORF">D9758_001659</name>
</gene>
<feature type="transmembrane region" description="Helical" evidence="7">
    <location>
        <begin position="213"/>
        <end position="234"/>
    </location>
</feature>
<evidence type="ECO:0000259" key="8">
    <source>
        <dbReference type="PROSITE" id="PS50850"/>
    </source>
</evidence>
<keyword evidence="2" id="KW-0813">Transport</keyword>
<evidence type="ECO:0000256" key="2">
    <source>
        <dbReference type="ARBA" id="ARBA00022448"/>
    </source>
</evidence>
<dbReference type="Gene3D" id="1.20.1250.20">
    <property type="entry name" value="MFS general substrate transporter like domains"/>
    <property type="match status" value="1"/>
</dbReference>
<dbReference type="Pfam" id="PF07690">
    <property type="entry name" value="MFS_1"/>
    <property type="match status" value="1"/>
</dbReference>
<dbReference type="PRINTS" id="PR01035">
    <property type="entry name" value="TCRTETA"/>
</dbReference>
<evidence type="ECO:0000256" key="1">
    <source>
        <dbReference type="ARBA" id="ARBA00004141"/>
    </source>
</evidence>
<comment type="subcellular location">
    <subcellularLocation>
        <location evidence="1">Membrane</location>
        <topology evidence="1">Multi-pass membrane protein</topology>
    </subcellularLocation>
</comment>
<feature type="domain" description="Major facilitator superfamily (MFS) profile" evidence="8">
    <location>
        <begin position="42"/>
        <end position="236"/>
    </location>
</feature>
<dbReference type="PANTHER" id="PTHR23504">
    <property type="entry name" value="MAJOR FACILITATOR SUPERFAMILY DOMAIN-CONTAINING PROTEIN 10"/>
    <property type="match status" value="1"/>
</dbReference>
<organism evidence="9 10">
    <name type="scientific">Tetrapyrgos nigripes</name>
    <dbReference type="NCBI Taxonomy" id="182062"/>
    <lineage>
        <taxon>Eukaryota</taxon>
        <taxon>Fungi</taxon>
        <taxon>Dikarya</taxon>
        <taxon>Basidiomycota</taxon>
        <taxon>Agaricomycotina</taxon>
        <taxon>Agaricomycetes</taxon>
        <taxon>Agaricomycetidae</taxon>
        <taxon>Agaricales</taxon>
        <taxon>Marasmiineae</taxon>
        <taxon>Marasmiaceae</taxon>
        <taxon>Tetrapyrgos</taxon>
    </lineage>
</organism>
<dbReference type="InterPro" id="IPR020846">
    <property type="entry name" value="MFS_dom"/>
</dbReference>
<keyword evidence="5 7" id="KW-0472">Membrane</keyword>
<feature type="region of interest" description="Disordered" evidence="6">
    <location>
        <begin position="1"/>
        <end position="34"/>
    </location>
</feature>
<dbReference type="AlphaFoldDB" id="A0A8H5GXT3"/>
<proteinExistence type="predicted"/>
<dbReference type="SUPFAM" id="SSF103473">
    <property type="entry name" value="MFS general substrate transporter"/>
    <property type="match status" value="1"/>
</dbReference>
<feature type="transmembrane region" description="Helical" evidence="7">
    <location>
        <begin position="138"/>
        <end position="159"/>
    </location>
</feature>
<feature type="transmembrane region" description="Helical" evidence="7">
    <location>
        <begin position="80"/>
        <end position="102"/>
    </location>
</feature>
<keyword evidence="3 7" id="KW-0812">Transmembrane</keyword>
<dbReference type="InterPro" id="IPR001958">
    <property type="entry name" value="Tet-R_TetA/multi-R_MdtG-like"/>
</dbReference>
<evidence type="ECO:0000256" key="6">
    <source>
        <dbReference type="SAM" id="MobiDB-lite"/>
    </source>
</evidence>
<reference evidence="9 10" key="1">
    <citation type="journal article" date="2020" name="ISME J.">
        <title>Uncovering the hidden diversity of litter-decomposition mechanisms in mushroom-forming fungi.</title>
        <authorList>
            <person name="Floudas D."/>
            <person name="Bentzer J."/>
            <person name="Ahren D."/>
            <person name="Johansson T."/>
            <person name="Persson P."/>
            <person name="Tunlid A."/>
        </authorList>
    </citation>
    <scope>NUCLEOTIDE SEQUENCE [LARGE SCALE GENOMIC DNA]</scope>
    <source>
        <strain evidence="9 10">CBS 291.85</strain>
    </source>
</reference>
<sequence length="236" mass="25751">MADTLQSQGVHERDDETQPLLGRHEDPTTDSTGQHTPLPYLQFLILCYLRILDPLNFTQILPYVNELVLYLGVTDDPKQVATYSGMVEGVFLCCQLVAFYPWGWLSDNVGRRPVILAGTLGLSVATVFFGFSKSFVSVLAARAVSGLFSGNIAVLPTAVIKVTNDSNQETIMSVFGIWWPLGAIIGPLIGGTFANPTKRFPGLFGNNTLFRNYPYLLPCLFAAGMNCIGLIPAVQT</sequence>
<dbReference type="PANTHER" id="PTHR23504:SF15">
    <property type="entry name" value="MAJOR FACILITATOR SUPERFAMILY (MFS) PROFILE DOMAIN-CONTAINING PROTEIN"/>
    <property type="match status" value="1"/>
</dbReference>
<feature type="transmembrane region" description="Helical" evidence="7">
    <location>
        <begin position="114"/>
        <end position="132"/>
    </location>
</feature>
<dbReference type="GO" id="GO:0016020">
    <property type="term" value="C:membrane"/>
    <property type="evidence" value="ECO:0007669"/>
    <property type="project" value="UniProtKB-SubCell"/>
</dbReference>
<name>A0A8H5GXT3_9AGAR</name>
<feature type="compositionally biased region" description="Basic and acidic residues" evidence="6">
    <location>
        <begin position="10"/>
        <end position="27"/>
    </location>
</feature>
<dbReference type="InterPro" id="IPR036259">
    <property type="entry name" value="MFS_trans_sf"/>
</dbReference>
<dbReference type="OrthoDB" id="419616at2759"/>
<evidence type="ECO:0000313" key="9">
    <source>
        <dbReference type="EMBL" id="KAF5373048.1"/>
    </source>
</evidence>
<protein>
    <recommendedName>
        <fullName evidence="8">Major facilitator superfamily (MFS) profile domain-containing protein</fullName>
    </recommendedName>
</protein>
<dbReference type="Proteomes" id="UP000559256">
    <property type="component" value="Unassembled WGS sequence"/>
</dbReference>
<accession>A0A8H5GXT3</accession>
<keyword evidence="4 7" id="KW-1133">Transmembrane helix</keyword>
<dbReference type="InterPro" id="IPR011701">
    <property type="entry name" value="MFS"/>
</dbReference>
<feature type="transmembrane region" description="Helical" evidence="7">
    <location>
        <begin position="171"/>
        <end position="193"/>
    </location>
</feature>
<dbReference type="EMBL" id="JAACJM010000004">
    <property type="protein sequence ID" value="KAF5373048.1"/>
    <property type="molecule type" value="Genomic_DNA"/>
</dbReference>
<evidence type="ECO:0000313" key="10">
    <source>
        <dbReference type="Proteomes" id="UP000559256"/>
    </source>
</evidence>
<evidence type="ECO:0000256" key="5">
    <source>
        <dbReference type="ARBA" id="ARBA00023136"/>
    </source>
</evidence>
<dbReference type="GO" id="GO:0022857">
    <property type="term" value="F:transmembrane transporter activity"/>
    <property type="evidence" value="ECO:0007669"/>
    <property type="project" value="InterPro"/>
</dbReference>